<dbReference type="CDD" id="cd05013">
    <property type="entry name" value="SIS_RpiR"/>
    <property type="match status" value="1"/>
</dbReference>
<dbReference type="InterPro" id="IPR047640">
    <property type="entry name" value="RpiR-like"/>
</dbReference>
<keyword evidence="1" id="KW-0805">Transcription regulation</keyword>
<dbReference type="SUPFAM" id="SSF53697">
    <property type="entry name" value="SIS domain"/>
    <property type="match status" value="1"/>
</dbReference>
<dbReference type="RefSeq" id="WP_140453574.1">
    <property type="nucleotide sequence ID" value="NZ_VFRP01000005.1"/>
</dbReference>
<dbReference type="GO" id="GO:0003700">
    <property type="term" value="F:DNA-binding transcription factor activity"/>
    <property type="evidence" value="ECO:0007669"/>
    <property type="project" value="InterPro"/>
</dbReference>
<dbReference type="SUPFAM" id="SSF46689">
    <property type="entry name" value="Homeodomain-like"/>
    <property type="match status" value="1"/>
</dbReference>
<evidence type="ECO:0000256" key="3">
    <source>
        <dbReference type="ARBA" id="ARBA00023163"/>
    </source>
</evidence>
<dbReference type="Pfam" id="PF01380">
    <property type="entry name" value="SIS"/>
    <property type="match status" value="1"/>
</dbReference>
<dbReference type="InterPro" id="IPR036388">
    <property type="entry name" value="WH-like_DNA-bd_sf"/>
</dbReference>
<organism evidence="6 7">
    <name type="scientific">Amaricoccus solimangrovi</name>
    <dbReference type="NCBI Taxonomy" id="2589815"/>
    <lineage>
        <taxon>Bacteria</taxon>
        <taxon>Pseudomonadati</taxon>
        <taxon>Pseudomonadota</taxon>
        <taxon>Alphaproteobacteria</taxon>
        <taxon>Rhodobacterales</taxon>
        <taxon>Paracoccaceae</taxon>
        <taxon>Amaricoccus</taxon>
    </lineage>
</organism>
<protein>
    <submittedName>
        <fullName evidence="6">MurR/RpiR family transcriptional regulator</fullName>
    </submittedName>
</protein>
<comment type="caution">
    <text evidence="6">The sequence shown here is derived from an EMBL/GenBank/DDBJ whole genome shotgun (WGS) entry which is preliminary data.</text>
</comment>
<dbReference type="OrthoDB" id="9814676at2"/>
<evidence type="ECO:0000256" key="1">
    <source>
        <dbReference type="ARBA" id="ARBA00023015"/>
    </source>
</evidence>
<gene>
    <name evidence="6" type="ORF">FJM51_07815</name>
</gene>
<sequence>MDPTLKTRVLTDLKAMLPDLPRGLRAVAKHVVDNPSDFGLDSIRETARKAGVSTNSLVRMAERLGFASYEEMREPFRHALVSAPAAGEDDAWLRNLRASGPLGEAQAEAALNAMAIVRRTLDRQTPEKIGRVVSLLLEARTVYLTAVRASYAMAYYFHYVGRMALPSLQLIPRHVSSAIDELNSAGEGDVMIAITFTPYSRETIEACAFARRRGVKLVLISDSEIVAPEFSADETLIASVLSTHHFGCYAGATALIETLIALLVAQGGADARERIASYELLRRESHAYWSAQKNVRSEGPTGRTTRVGRLRDEGMLGAWQT</sequence>
<dbReference type="InterPro" id="IPR000281">
    <property type="entry name" value="HTH_RpiR"/>
</dbReference>
<dbReference type="InterPro" id="IPR035472">
    <property type="entry name" value="RpiR-like_SIS"/>
</dbReference>
<dbReference type="PANTHER" id="PTHR30514">
    <property type="entry name" value="GLUCOKINASE"/>
    <property type="match status" value="1"/>
</dbReference>
<dbReference type="EMBL" id="VFRP01000005">
    <property type="protein sequence ID" value="TPE51923.1"/>
    <property type="molecule type" value="Genomic_DNA"/>
</dbReference>
<dbReference type="InterPro" id="IPR046348">
    <property type="entry name" value="SIS_dom_sf"/>
</dbReference>
<keyword evidence="2" id="KW-0238">DNA-binding</keyword>
<dbReference type="GO" id="GO:0003677">
    <property type="term" value="F:DNA binding"/>
    <property type="evidence" value="ECO:0007669"/>
    <property type="project" value="UniProtKB-KW"/>
</dbReference>
<evidence type="ECO:0000256" key="2">
    <source>
        <dbReference type="ARBA" id="ARBA00023125"/>
    </source>
</evidence>
<evidence type="ECO:0000259" key="5">
    <source>
        <dbReference type="PROSITE" id="PS51464"/>
    </source>
</evidence>
<dbReference type="InterPro" id="IPR009057">
    <property type="entry name" value="Homeodomain-like_sf"/>
</dbReference>
<feature type="domain" description="HTH rpiR-type" evidence="4">
    <location>
        <begin position="7"/>
        <end position="83"/>
    </location>
</feature>
<dbReference type="GO" id="GO:0097367">
    <property type="term" value="F:carbohydrate derivative binding"/>
    <property type="evidence" value="ECO:0007669"/>
    <property type="project" value="InterPro"/>
</dbReference>
<evidence type="ECO:0000259" key="4">
    <source>
        <dbReference type="PROSITE" id="PS51071"/>
    </source>
</evidence>
<evidence type="ECO:0000313" key="6">
    <source>
        <dbReference type="EMBL" id="TPE51923.1"/>
    </source>
</evidence>
<dbReference type="PANTHER" id="PTHR30514:SF18">
    <property type="entry name" value="RPIR-FAMILY TRANSCRIPTIONAL REGULATOR"/>
    <property type="match status" value="1"/>
</dbReference>
<dbReference type="Proteomes" id="UP000319255">
    <property type="component" value="Unassembled WGS sequence"/>
</dbReference>
<name>A0A501WQ65_9RHOB</name>
<proteinExistence type="predicted"/>
<accession>A0A501WQ65</accession>
<reference evidence="6 7" key="1">
    <citation type="submission" date="2019-06" db="EMBL/GenBank/DDBJ databases">
        <title>A novel bacterium of genus Amaricoccus, isolated from marine sediment.</title>
        <authorList>
            <person name="Huang H."/>
            <person name="Mo K."/>
            <person name="Hu Y."/>
        </authorList>
    </citation>
    <scope>NUCLEOTIDE SEQUENCE [LARGE SCALE GENOMIC DNA]</scope>
    <source>
        <strain evidence="6 7">HB172011</strain>
    </source>
</reference>
<keyword evidence="3" id="KW-0804">Transcription</keyword>
<dbReference type="PROSITE" id="PS51071">
    <property type="entry name" value="HTH_RPIR"/>
    <property type="match status" value="1"/>
</dbReference>
<dbReference type="Gene3D" id="1.10.10.10">
    <property type="entry name" value="Winged helix-like DNA-binding domain superfamily/Winged helix DNA-binding domain"/>
    <property type="match status" value="1"/>
</dbReference>
<dbReference type="AlphaFoldDB" id="A0A501WQ65"/>
<dbReference type="GO" id="GO:1901135">
    <property type="term" value="P:carbohydrate derivative metabolic process"/>
    <property type="evidence" value="ECO:0007669"/>
    <property type="project" value="InterPro"/>
</dbReference>
<dbReference type="InterPro" id="IPR001347">
    <property type="entry name" value="SIS_dom"/>
</dbReference>
<keyword evidence="7" id="KW-1185">Reference proteome</keyword>
<evidence type="ECO:0000313" key="7">
    <source>
        <dbReference type="Proteomes" id="UP000319255"/>
    </source>
</evidence>
<dbReference type="Gene3D" id="3.40.50.10490">
    <property type="entry name" value="Glucose-6-phosphate isomerase like protein, domain 1"/>
    <property type="match status" value="1"/>
</dbReference>
<dbReference type="PROSITE" id="PS51464">
    <property type="entry name" value="SIS"/>
    <property type="match status" value="1"/>
</dbReference>
<feature type="domain" description="SIS" evidence="5">
    <location>
        <begin position="132"/>
        <end position="269"/>
    </location>
</feature>